<reference evidence="2 3" key="1">
    <citation type="submission" date="2019-03" db="EMBL/GenBank/DDBJ databases">
        <title>First draft genome of Liparis tanakae, snailfish: a comprehensive survey of snailfish specific genes.</title>
        <authorList>
            <person name="Kim W."/>
            <person name="Song I."/>
            <person name="Jeong J.-H."/>
            <person name="Kim D."/>
            <person name="Kim S."/>
            <person name="Ryu S."/>
            <person name="Song J.Y."/>
            <person name="Lee S.K."/>
        </authorList>
    </citation>
    <scope>NUCLEOTIDE SEQUENCE [LARGE SCALE GENOMIC DNA]</scope>
    <source>
        <tissue evidence="2">Muscle</tissue>
    </source>
</reference>
<dbReference type="EMBL" id="SRLO01000511">
    <property type="protein sequence ID" value="TNN53624.1"/>
    <property type="molecule type" value="Genomic_DNA"/>
</dbReference>
<comment type="caution">
    <text evidence="2">The sequence shown here is derived from an EMBL/GenBank/DDBJ whole genome shotgun (WGS) entry which is preliminary data.</text>
</comment>
<dbReference type="AlphaFoldDB" id="A0A4Z2GLE5"/>
<dbReference type="Proteomes" id="UP000314294">
    <property type="component" value="Unassembled WGS sequence"/>
</dbReference>
<evidence type="ECO:0000256" key="1">
    <source>
        <dbReference type="SAM" id="MobiDB-lite"/>
    </source>
</evidence>
<name>A0A4Z2GLE5_9TELE</name>
<sequence>MPTLGWSLVTGKNLRLKLSATKTACSSCSSSSCSSAPFLPDRPAPERLCFPPLPAMFDSPALVGSVVRLGYGGSGGGATKQQASHTNDCFVQILGLLPVGVTELVQHRVQGFGIRTVQDEMLQEPEEIVPEALQTRVSPRALDGQLRPRPCSTRGQAPHQMKVEVDKRKKPNPTPTCREGLQQNHGLVPVAALLARLPPVERVGRLGAELRVWMLSQNHLQLLEVVHPVQGLRCRAARQQVCLEQHHLRYH</sequence>
<gene>
    <name evidence="2" type="ORF">EYF80_036198</name>
</gene>
<accession>A0A4Z2GLE5</accession>
<proteinExistence type="predicted"/>
<organism evidence="2 3">
    <name type="scientific">Liparis tanakae</name>
    <name type="common">Tanaka's snailfish</name>
    <dbReference type="NCBI Taxonomy" id="230148"/>
    <lineage>
        <taxon>Eukaryota</taxon>
        <taxon>Metazoa</taxon>
        <taxon>Chordata</taxon>
        <taxon>Craniata</taxon>
        <taxon>Vertebrata</taxon>
        <taxon>Euteleostomi</taxon>
        <taxon>Actinopterygii</taxon>
        <taxon>Neopterygii</taxon>
        <taxon>Teleostei</taxon>
        <taxon>Neoteleostei</taxon>
        <taxon>Acanthomorphata</taxon>
        <taxon>Eupercaria</taxon>
        <taxon>Perciformes</taxon>
        <taxon>Cottioidei</taxon>
        <taxon>Cottales</taxon>
        <taxon>Liparidae</taxon>
        <taxon>Liparis</taxon>
    </lineage>
</organism>
<keyword evidence="3" id="KW-1185">Reference proteome</keyword>
<protein>
    <submittedName>
        <fullName evidence="2">Uncharacterized protein</fullName>
    </submittedName>
</protein>
<evidence type="ECO:0000313" key="3">
    <source>
        <dbReference type="Proteomes" id="UP000314294"/>
    </source>
</evidence>
<feature type="region of interest" description="Disordered" evidence="1">
    <location>
        <begin position="143"/>
        <end position="182"/>
    </location>
</feature>
<evidence type="ECO:0000313" key="2">
    <source>
        <dbReference type="EMBL" id="TNN53624.1"/>
    </source>
</evidence>